<dbReference type="GO" id="GO:0016874">
    <property type="term" value="F:ligase activity"/>
    <property type="evidence" value="ECO:0007669"/>
    <property type="project" value="UniProtKB-KW"/>
</dbReference>
<organism evidence="1">
    <name type="scientific">Streptomyces sp. SID7499</name>
    <dbReference type="NCBI Taxonomy" id="2706086"/>
    <lineage>
        <taxon>Bacteria</taxon>
        <taxon>Bacillati</taxon>
        <taxon>Actinomycetota</taxon>
        <taxon>Actinomycetes</taxon>
        <taxon>Kitasatosporales</taxon>
        <taxon>Streptomycetaceae</taxon>
        <taxon>Streptomyces</taxon>
    </lineage>
</organism>
<dbReference type="EMBL" id="JAAGMN010004694">
    <property type="protein sequence ID" value="NEE13550.1"/>
    <property type="molecule type" value="Genomic_DNA"/>
</dbReference>
<comment type="caution">
    <text evidence="1">The sequence shown here is derived from an EMBL/GenBank/DDBJ whole genome shotgun (WGS) entry which is preliminary data.</text>
</comment>
<gene>
    <name evidence="1" type="ORF">G3M58_44730</name>
</gene>
<dbReference type="AlphaFoldDB" id="A0A6G3X7P8"/>
<keyword evidence="1" id="KW-0436">Ligase</keyword>
<accession>A0A6G3X7P8</accession>
<feature type="non-terminal residue" evidence="1">
    <location>
        <position position="80"/>
    </location>
</feature>
<proteinExistence type="predicted"/>
<protein>
    <submittedName>
        <fullName evidence="1">Long-chain fatty acid--CoA ligase</fullName>
    </submittedName>
</protein>
<sequence length="80" mass="8525">GAKYKIFQWAAGVAREYAKVSQDNFRRTGKASVPFALGAKHKVADALVFAKIRDAFGGRLRACISGSAALAPDIGYFFAG</sequence>
<name>A0A6G3X7P8_9ACTN</name>
<evidence type="ECO:0000313" key="1">
    <source>
        <dbReference type="EMBL" id="NEE13550.1"/>
    </source>
</evidence>
<feature type="non-terminal residue" evidence="1">
    <location>
        <position position="1"/>
    </location>
</feature>
<reference evidence="1" key="1">
    <citation type="submission" date="2020-01" db="EMBL/GenBank/DDBJ databases">
        <title>Insect and environment-associated Actinomycetes.</title>
        <authorList>
            <person name="Currrie C."/>
            <person name="Chevrette M."/>
            <person name="Carlson C."/>
            <person name="Stubbendieck R."/>
            <person name="Wendt-Pienkowski E."/>
        </authorList>
    </citation>
    <scope>NUCLEOTIDE SEQUENCE</scope>
    <source>
        <strain evidence="1">SID7499</strain>
    </source>
</reference>